<dbReference type="AlphaFoldDB" id="A0A9N9IJQ2"/>
<feature type="compositionally biased region" description="Basic and acidic residues" evidence="1">
    <location>
        <begin position="111"/>
        <end position="120"/>
    </location>
</feature>
<feature type="non-terminal residue" evidence="2">
    <location>
        <position position="1"/>
    </location>
</feature>
<name>A0A9N9IJQ2_9GLOM</name>
<feature type="non-terminal residue" evidence="2">
    <location>
        <position position="120"/>
    </location>
</feature>
<dbReference type="Proteomes" id="UP000789396">
    <property type="component" value="Unassembled WGS sequence"/>
</dbReference>
<evidence type="ECO:0000313" key="3">
    <source>
        <dbReference type="Proteomes" id="UP000789396"/>
    </source>
</evidence>
<reference evidence="2" key="1">
    <citation type="submission" date="2021-06" db="EMBL/GenBank/DDBJ databases">
        <authorList>
            <person name="Kallberg Y."/>
            <person name="Tangrot J."/>
            <person name="Rosling A."/>
        </authorList>
    </citation>
    <scope>NUCLEOTIDE SEQUENCE</scope>
    <source>
        <strain evidence="2">IN212</strain>
    </source>
</reference>
<evidence type="ECO:0000313" key="2">
    <source>
        <dbReference type="EMBL" id="CAG8736938.1"/>
    </source>
</evidence>
<gene>
    <name evidence="2" type="ORF">RFULGI_LOCUS12559</name>
</gene>
<sequence>NLPGKAGTPENDPIENFTKLAIPFLEIDEREALEPISLRVKGSSDNREKKMVSLIIEDPVPRIKQPQEIACSSNEGYPVHVLASDETNQIQQSESRHSPRIHVNLPYVQDAHSKEGAELT</sequence>
<feature type="region of interest" description="Disordered" evidence="1">
    <location>
        <begin position="87"/>
        <end position="120"/>
    </location>
</feature>
<keyword evidence="3" id="KW-1185">Reference proteome</keyword>
<dbReference type="EMBL" id="CAJVPZ010030515">
    <property type="protein sequence ID" value="CAG8736938.1"/>
    <property type="molecule type" value="Genomic_DNA"/>
</dbReference>
<accession>A0A9N9IJQ2</accession>
<protein>
    <submittedName>
        <fullName evidence="2">5933_t:CDS:1</fullName>
    </submittedName>
</protein>
<organism evidence="2 3">
    <name type="scientific">Racocetra fulgida</name>
    <dbReference type="NCBI Taxonomy" id="60492"/>
    <lineage>
        <taxon>Eukaryota</taxon>
        <taxon>Fungi</taxon>
        <taxon>Fungi incertae sedis</taxon>
        <taxon>Mucoromycota</taxon>
        <taxon>Glomeromycotina</taxon>
        <taxon>Glomeromycetes</taxon>
        <taxon>Diversisporales</taxon>
        <taxon>Gigasporaceae</taxon>
        <taxon>Racocetra</taxon>
    </lineage>
</organism>
<evidence type="ECO:0000256" key="1">
    <source>
        <dbReference type="SAM" id="MobiDB-lite"/>
    </source>
</evidence>
<proteinExistence type="predicted"/>
<comment type="caution">
    <text evidence="2">The sequence shown here is derived from an EMBL/GenBank/DDBJ whole genome shotgun (WGS) entry which is preliminary data.</text>
</comment>
<dbReference type="OrthoDB" id="2444694at2759"/>